<accession>A0ABU9KTM2</accession>
<reference evidence="5 6" key="1">
    <citation type="submission" date="2024-04" db="EMBL/GenBank/DDBJ databases">
        <title>Methanococcoides sp. LMO-2.</title>
        <authorList>
            <person name="Liang L."/>
        </authorList>
    </citation>
    <scope>NUCLEOTIDE SEQUENCE [LARGE SCALE GENOMIC DNA]</scope>
    <source>
        <strain evidence="5 6">LMO-2</strain>
    </source>
</reference>
<keyword evidence="6" id="KW-1185">Reference proteome</keyword>
<dbReference type="PROSITE" id="PS50995">
    <property type="entry name" value="HTH_MARR_2"/>
    <property type="match status" value="1"/>
</dbReference>
<evidence type="ECO:0000313" key="5">
    <source>
        <dbReference type="EMBL" id="MEL4305744.1"/>
    </source>
</evidence>
<dbReference type="PROSITE" id="PS01117">
    <property type="entry name" value="HTH_MARR_1"/>
    <property type="match status" value="1"/>
</dbReference>
<evidence type="ECO:0000256" key="3">
    <source>
        <dbReference type="ARBA" id="ARBA00023163"/>
    </source>
</evidence>
<feature type="domain" description="HTH marR-type" evidence="4">
    <location>
        <begin position="1"/>
        <end position="94"/>
    </location>
</feature>
<dbReference type="InterPro" id="IPR023187">
    <property type="entry name" value="Tscrpt_reg_MarR-type_CS"/>
</dbReference>
<organism evidence="5 6">
    <name type="scientific">Methanococcoides cohabitans</name>
    <dbReference type="NCBI Taxonomy" id="3136559"/>
    <lineage>
        <taxon>Archaea</taxon>
        <taxon>Methanobacteriati</taxon>
        <taxon>Methanobacteriota</taxon>
        <taxon>Stenosarchaea group</taxon>
        <taxon>Methanomicrobia</taxon>
        <taxon>Methanosarcinales</taxon>
        <taxon>Methanosarcinaceae</taxon>
        <taxon>Methanococcoides</taxon>
    </lineage>
</organism>
<dbReference type="PRINTS" id="PR00598">
    <property type="entry name" value="HTHMARR"/>
</dbReference>
<keyword evidence="3" id="KW-0804">Transcription</keyword>
<name>A0ABU9KTM2_9EURY</name>
<dbReference type="InterPro" id="IPR036390">
    <property type="entry name" value="WH_DNA-bd_sf"/>
</dbReference>
<evidence type="ECO:0000256" key="1">
    <source>
        <dbReference type="ARBA" id="ARBA00023015"/>
    </source>
</evidence>
<gene>
    <name evidence="5" type="ORF">WOA13_07915</name>
</gene>
<comment type="caution">
    <text evidence="5">The sequence shown here is derived from an EMBL/GenBank/DDBJ whole genome shotgun (WGS) entry which is preliminary data.</text>
</comment>
<dbReference type="Gene3D" id="1.10.10.10">
    <property type="entry name" value="Winged helix-like DNA-binding domain superfamily/Winged helix DNA-binding domain"/>
    <property type="match status" value="1"/>
</dbReference>
<keyword evidence="2" id="KW-0238">DNA-binding</keyword>
<dbReference type="Proteomes" id="UP001396646">
    <property type="component" value="Unassembled WGS sequence"/>
</dbReference>
<keyword evidence="1" id="KW-0805">Transcription regulation</keyword>
<dbReference type="InterPro" id="IPR036388">
    <property type="entry name" value="WH-like_DNA-bd_sf"/>
</dbReference>
<dbReference type="PANTHER" id="PTHR42756">
    <property type="entry name" value="TRANSCRIPTIONAL REGULATOR, MARR"/>
    <property type="match status" value="1"/>
</dbReference>
<evidence type="ECO:0000256" key="2">
    <source>
        <dbReference type="ARBA" id="ARBA00023125"/>
    </source>
</evidence>
<evidence type="ECO:0000313" key="6">
    <source>
        <dbReference type="Proteomes" id="UP001396646"/>
    </source>
</evidence>
<evidence type="ECO:0000259" key="4">
    <source>
        <dbReference type="PROSITE" id="PS50995"/>
    </source>
</evidence>
<dbReference type="SUPFAM" id="SSF46785">
    <property type="entry name" value="Winged helix' DNA-binding domain"/>
    <property type="match status" value="1"/>
</dbReference>
<dbReference type="EMBL" id="JBCAUS010000006">
    <property type="protein sequence ID" value="MEL4305744.1"/>
    <property type="molecule type" value="Genomic_DNA"/>
</dbReference>
<dbReference type="Pfam" id="PF01047">
    <property type="entry name" value="MarR"/>
    <property type="match status" value="1"/>
</dbReference>
<protein>
    <submittedName>
        <fullName evidence="5">MarR family transcriptional regulator</fullName>
    </submittedName>
</protein>
<dbReference type="SMART" id="SM00347">
    <property type="entry name" value="HTH_MARR"/>
    <property type="match status" value="1"/>
</dbReference>
<proteinExistence type="predicted"/>
<dbReference type="PANTHER" id="PTHR42756:SF1">
    <property type="entry name" value="TRANSCRIPTIONAL REPRESSOR OF EMRAB OPERON"/>
    <property type="match status" value="1"/>
</dbReference>
<dbReference type="RefSeq" id="WP_342127380.1">
    <property type="nucleotide sequence ID" value="NZ_JBCAUS010000006.1"/>
</dbReference>
<dbReference type="InterPro" id="IPR000835">
    <property type="entry name" value="HTH_MarR-typ"/>
</dbReference>
<sequence length="113" mass="13105">MPSTLARFLDLKKSSVTSLIDNLEKEGFVFRKDDPSDRRKVLISVTEKGIEQIGRVFKKMVSVVKMCMDDVDGEKLDKLLEAEILLIEFHRHMYDRSVELLDEKCSLESKNKQ</sequence>